<keyword evidence="9" id="KW-1185">Reference proteome</keyword>
<reference evidence="8 9" key="1">
    <citation type="submission" date="2017-05" db="EMBL/GenBank/DDBJ databases">
        <authorList>
            <person name="Varghese N."/>
            <person name="Submissions S."/>
        </authorList>
    </citation>
    <scope>NUCLEOTIDE SEQUENCE [LARGE SCALE GENOMIC DNA]</scope>
    <source>
        <strain evidence="8 9">DSM 15949</strain>
    </source>
</reference>
<keyword evidence="5 7" id="KW-1133">Transmembrane helix</keyword>
<feature type="transmembrane region" description="Helical" evidence="7">
    <location>
        <begin position="47"/>
        <end position="66"/>
    </location>
</feature>
<keyword evidence="4 7" id="KW-0812">Transmembrane</keyword>
<evidence type="ECO:0000256" key="6">
    <source>
        <dbReference type="ARBA" id="ARBA00023136"/>
    </source>
</evidence>
<evidence type="ECO:0000256" key="1">
    <source>
        <dbReference type="ARBA" id="ARBA00004651"/>
    </source>
</evidence>
<evidence type="ECO:0000256" key="5">
    <source>
        <dbReference type="ARBA" id="ARBA00022989"/>
    </source>
</evidence>
<dbReference type="Proteomes" id="UP001157914">
    <property type="component" value="Unassembled WGS sequence"/>
</dbReference>
<dbReference type="EMBL" id="FXTT01000002">
    <property type="protein sequence ID" value="SMP16503.1"/>
    <property type="molecule type" value="Genomic_DNA"/>
</dbReference>
<proteinExistence type="inferred from homology"/>
<dbReference type="InterPro" id="IPR001123">
    <property type="entry name" value="LeuE-type"/>
</dbReference>
<evidence type="ECO:0000256" key="3">
    <source>
        <dbReference type="ARBA" id="ARBA00022475"/>
    </source>
</evidence>
<evidence type="ECO:0000313" key="8">
    <source>
        <dbReference type="EMBL" id="SMP16503.1"/>
    </source>
</evidence>
<evidence type="ECO:0000256" key="7">
    <source>
        <dbReference type="SAM" id="Phobius"/>
    </source>
</evidence>
<name>A0ABY1NS50_9HYPH</name>
<evidence type="ECO:0000256" key="2">
    <source>
        <dbReference type="ARBA" id="ARBA00007928"/>
    </source>
</evidence>
<accession>A0ABY1NS50</accession>
<dbReference type="PANTHER" id="PTHR30086:SF14">
    <property type="entry name" value="HOMOSERINE_HOMOSERINE LACTONE EFFLUX PROTEIN"/>
    <property type="match status" value="1"/>
</dbReference>
<organism evidence="8 9">
    <name type="scientific">Roseibium denhamense</name>
    <dbReference type="NCBI Taxonomy" id="76305"/>
    <lineage>
        <taxon>Bacteria</taxon>
        <taxon>Pseudomonadati</taxon>
        <taxon>Pseudomonadota</taxon>
        <taxon>Alphaproteobacteria</taxon>
        <taxon>Hyphomicrobiales</taxon>
        <taxon>Stappiaceae</taxon>
        <taxon>Roseibium</taxon>
    </lineage>
</organism>
<keyword evidence="6 7" id="KW-0472">Membrane</keyword>
<feature type="transmembrane region" description="Helical" evidence="7">
    <location>
        <begin position="188"/>
        <end position="206"/>
    </location>
</feature>
<evidence type="ECO:0000256" key="4">
    <source>
        <dbReference type="ARBA" id="ARBA00022692"/>
    </source>
</evidence>
<dbReference type="PIRSF" id="PIRSF006324">
    <property type="entry name" value="LeuE"/>
    <property type="match status" value="1"/>
</dbReference>
<dbReference type="RefSeq" id="WP_155194766.1">
    <property type="nucleotide sequence ID" value="NZ_BAAAEA010000003.1"/>
</dbReference>
<gene>
    <name evidence="8" type="ORF">SAMN06265374_1704</name>
</gene>
<comment type="subcellular location">
    <subcellularLocation>
        <location evidence="1">Cell membrane</location>
        <topology evidence="1">Multi-pass membrane protein</topology>
    </subcellularLocation>
</comment>
<sequence>MDLAFWALFALTVFTASMVPGPSTLIAFTHGARFGWKQALATALGNMSASVVQALLACAGLGIVLAKSAMLFMAIKYAGAAYLVYLGFSMWRSSSDGIDMTSDTRSSGDTSGRLYRSGFLVAAANPKAIVFFTALFPQFLDPSGTAVSQLTGMVMLIALVSFLVAMIYGCLGSRLSALQLTRRFMGRVHKTIGGLFIASGIGLAASRG</sequence>
<feature type="transmembrane region" description="Helical" evidence="7">
    <location>
        <begin position="119"/>
        <end position="140"/>
    </location>
</feature>
<comment type="similarity">
    <text evidence="2">Belongs to the Rht family.</text>
</comment>
<comment type="caution">
    <text evidence="8">The sequence shown here is derived from an EMBL/GenBank/DDBJ whole genome shotgun (WGS) entry which is preliminary data.</text>
</comment>
<dbReference type="Pfam" id="PF01810">
    <property type="entry name" value="LysE"/>
    <property type="match status" value="1"/>
</dbReference>
<evidence type="ECO:0000313" key="9">
    <source>
        <dbReference type="Proteomes" id="UP001157914"/>
    </source>
</evidence>
<feature type="transmembrane region" description="Helical" evidence="7">
    <location>
        <begin position="146"/>
        <end position="168"/>
    </location>
</feature>
<dbReference type="PANTHER" id="PTHR30086">
    <property type="entry name" value="ARGININE EXPORTER PROTEIN ARGO"/>
    <property type="match status" value="1"/>
</dbReference>
<protein>
    <submittedName>
        <fullName evidence="8">Threonine/homoserine/homoserine lactone efflux protein</fullName>
    </submittedName>
</protein>
<keyword evidence="3" id="KW-1003">Cell membrane</keyword>